<sequence length="210" mass="22104">MNSSCNFADAFAAASPGPVLSCNLFPLNGIGPLRVTYNWLYSAVNADPNDSSAFTWVINKVGSGGQVSLSPEAPFRGMTLYASVRPDYQYRVQVQAPFSADWITAVGSDEILTLIPQGFLIISLQGLNGCYLCADASQTSHDDHSGFLFSSASGSIAPAASFLVLATQVHQDLDIPLGRDLDKADLVACLSAQGVVNPEAFAQHALSSIG</sequence>
<proteinExistence type="predicted"/>
<keyword evidence="2" id="KW-1185">Reference proteome</keyword>
<organism evidence="1 2">
    <name type="scientific">Roseateles depolymerans</name>
    <dbReference type="NCBI Taxonomy" id="76731"/>
    <lineage>
        <taxon>Bacteria</taxon>
        <taxon>Pseudomonadati</taxon>
        <taxon>Pseudomonadota</taxon>
        <taxon>Betaproteobacteria</taxon>
        <taxon>Burkholderiales</taxon>
        <taxon>Sphaerotilaceae</taxon>
        <taxon>Roseateles</taxon>
    </lineage>
</organism>
<reference evidence="1 2" key="1">
    <citation type="submission" date="2015-12" db="EMBL/GenBank/DDBJ databases">
        <title>Complete genome of Roseateles depolymerans KCTC 42856.</title>
        <authorList>
            <person name="Kim K.M."/>
        </authorList>
    </citation>
    <scope>NUCLEOTIDE SEQUENCE [LARGE SCALE GENOMIC DNA]</scope>
    <source>
        <strain evidence="1 2">KCTC 42856</strain>
    </source>
</reference>
<dbReference type="KEGG" id="rdp:RD2015_377"/>
<protein>
    <submittedName>
        <fullName evidence="1">Uncharacterized protein</fullName>
    </submittedName>
</protein>
<dbReference type="STRING" id="76731.RD2015_377"/>
<evidence type="ECO:0000313" key="2">
    <source>
        <dbReference type="Proteomes" id="UP000060699"/>
    </source>
</evidence>
<evidence type="ECO:0000313" key="1">
    <source>
        <dbReference type="EMBL" id="ALV04880.1"/>
    </source>
</evidence>
<dbReference type="AlphaFoldDB" id="A0A0U3N8K6"/>
<dbReference type="OrthoDB" id="1492130at2"/>
<gene>
    <name evidence="1" type="ORF">RD2015_377</name>
</gene>
<accession>A0A0U3N8K6</accession>
<dbReference type="Proteomes" id="UP000060699">
    <property type="component" value="Chromosome"/>
</dbReference>
<name>A0A0U3N8K6_9BURK</name>
<dbReference type="RefSeq" id="WP_058933443.1">
    <property type="nucleotide sequence ID" value="NZ_CP013729.1"/>
</dbReference>
<dbReference type="EMBL" id="CP013729">
    <property type="protein sequence ID" value="ALV04880.1"/>
    <property type="molecule type" value="Genomic_DNA"/>
</dbReference>